<keyword evidence="1" id="KW-1133">Transmembrane helix</keyword>
<feature type="transmembrane region" description="Helical" evidence="1">
    <location>
        <begin position="31"/>
        <end position="50"/>
    </location>
</feature>
<sequence length="160" mass="18079">MSAGILTLTLVLGALPLVFVIAAFLLPKGGILLLVALFLLMIYGGIWWGWRPMALIIRDDDRLELRFPVRRRWLELHPERRVRQLSPAEFAQEMGWAVRVGAGGFGGGFGWLWTQRRGWVEFYISRGDGLVLLEQPGTLPLLVTPAQPERFVELLSVTKK</sequence>
<keyword evidence="1" id="KW-0812">Transmembrane</keyword>
<dbReference type="AlphaFoldDB" id="A0A1J0AG18"/>
<gene>
    <name evidence="2" type="ORF">GlitD10_2543</name>
</gene>
<accession>A0A1J0AG18</accession>
<keyword evidence="3" id="KW-1185">Reference proteome</keyword>
<feature type="transmembrane region" description="Helical" evidence="1">
    <location>
        <begin position="5"/>
        <end position="25"/>
    </location>
</feature>
<name>A0A1J0AG18_9CYAN</name>
<reference evidence="2" key="1">
    <citation type="submission" date="2016-10" db="EMBL/GenBank/DDBJ databases">
        <title>Description of Gloeomargarita lithophora gen. nov., sp. nov., a thylakoid-bearing basal-branching cyanobacterium with intracellular carbonates, and proposal for Gloeomargaritales ord. nov.</title>
        <authorList>
            <person name="Moreira D."/>
            <person name="Tavera R."/>
            <person name="Benzerara K."/>
            <person name="Skouri-Panet F."/>
            <person name="Couradeau E."/>
            <person name="Gerard E."/>
            <person name="Loussert C."/>
            <person name="Novelo E."/>
            <person name="Zivanovic Y."/>
            <person name="Lopez-Garcia P."/>
        </authorList>
    </citation>
    <scope>NUCLEOTIDE SEQUENCE [LARGE SCALE GENOMIC DNA]</scope>
    <source>
        <strain evidence="2">D10</strain>
    </source>
</reference>
<evidence type="ECO:0000313" key="3">
    <source>
        <dbReference type="Proteomes" id="UP000180235"/>
    </source>
</evidence>
<keyword evidence="1" id="KW-0472">Membrane</keyword>
<proteinExistence type="predicted"/>
<evidence type="ECO:0000256" key="1">
    <source>
        <dbReference type="SAM" id="Phobius"/>
    </source>
</evidence>
<evidence type="ECO:0008006" key="4">
    <source>
        <dbReference type="Google" id="ProtNLM"/>
    </source>
</evidence>
<organism evidence="2 3">
    <name type="scientific">Gloeomargarita lithophora Alchichica-D10</name>
    <dbReference type="NCBI Taxonomy" id="1188229"/>
    <lineage>
        <taxon>Bacteria</taxon>
        <taxon>Bacillati</taxon>
        <taxon>Cyanobacteriota</taxon>
        <taxon>Cyanophyceae</taxon>
        <taxon>Gloeomargaritales</taxon>
        <taxon>Gloeomargaritaceae</taxon>
        <taxon>Gloeomargarita</taxon>
    </lineage>
</organism>
<dbReference type="Proteomes" id="UP000180235">
    <property type="component" value="Chromosome"/>
</dbReference>
<protein>
    <recommendedName>
        <fullName evidence="4">Bacterial Pleckstrin homology domain-containing protein</fullName>
    </recommendedName>
</protein>
<dbReference type="KEGG" id="glt:GlitD10_2543"/>
<dbReference type="STRING" id="1188229.GlitD10_2543"/>
<evidence type="ECO:0000313" key="2">
    <source>
        <dbReference type="EMBL" id="APB34881.1"/>
    </source>
</evidence>
<dbReference type="EMBL" id="CP017675">
    <property type="protein sequence ID" value="APB34881.1"/>
    <property type="molecule type" value="Genomic_DNA"/>
</dbReference>